<dbReference type="EMBL" id="JAVFKD010000004">
    <property type="protein sequence ID" value="KAK5995078.1"/>
    <property type="molecule type" value="Genomic_DNA"/>
</dbReference>
<evidence type="ECO:0000313" key="8">
    <source>
        <dbReference type="EMBL" id="KAK5995078.1"/>
    </source>
</evidence>
<dbReference type="InterPro" id="IPR004046">
    <property type="entry name" value="GST_C"/>
</dbReference>
<evidence type="ECO:0000256" key="2">
    <source>
        <dbReference type="ARBA" id="ARBA00012452"/>
    </source>
</evidence>
<keyword evidence="3" id="KW-0808">Transferase</keyword>
<dbReference type="Gene3D" id="3.40.30.10">
    <property type="entry name" value="Glutaredoxin"/>
    <property type="match status" value="1"/>
</dbReference>
<evidence type="ECO:0000256" key="4">
    <source>
        <dbReference type="ARBA" id="ARBA00047960"/>
    </source>
</evidence>
<dbReference type="PANTHER" id="PTHR43900:SF3">
    <property type="entry name" value="GLUTATHIONE S-TRANSFERASE RHO"/>
    <property type="match status" value="1"/>
</dbReference>
<feature type="domain" description="GST N-terminal" evidence="6">
    <location>
        <begin position="1"/>
        <end position="83"/>
    </location>
</feature>
<dbReference type="PROSITE" id="PS50404">
    <property type="entry name" value="GST_NTER"/>
    <property type="match status" value="1"/>
</dbReference>
<reference evidence="8 9" key="1">
    <citation type="submission" date="2024-01" db="EMBL/GenBank/DDBJ databases">
        <title>Complete genome of Cladobotryum mycophilum ATHUM6906.</title>
        <authorList>
            <person name="Christinaki A.C."/>
            <person name="Myridakis A.I."/>
            <person name="Kouvelis V.N."/>
        </authorList>
    </citation>
    <scope>NUCLEOTIDE SEQUENCE [LARGE SCALE GENOMIC DNA]</scope>
    <source>
        <strain evidence="8 9">ATHUM6906</strain>
    </source>
</reference>
<keyword evidence="9" id="KW-1185">Reference proteome</keyword>
<evidence type="ECO:0000313" key="9">
    <source>
        <dbReference type="Proteomes" id="UP001338125"/>
    </source>
</evidence>
<dbReference type="InterPro" id="IPR036282">
    <property type="entry name" value="Glutathione-S-Trfase_C_sf"/>
</dbReference>
<dbReference type="Pfam" id="PF02798">
    <property type="entry name" value="GST_N"/>
    <property type="match status" value="1"/>
</dbReference>
<dbReference type="InterPro" id="IPR040079">
    <property type="entry name" value="Glutathione_S-Trfase"/>
</dbReference>
<dbReference type="SUPFAM" id="SSF52833">
    <property type="entry name" value="Thioredoxin-like"/>
    <property type="match status" value="1"/>
</dbReference>
<name>A0ABR0SSE3_9HYPO</name>
<dbReference type="InterPro" id="IPR010987">
    <property type="entry name" value="Glutathione-S-Trfase_C-like"/>
</dbReference>
<protein>
    <recommendedName>
        <fullName evidence="2">glutathione transferase</fullName>
        <ecNumber evidence="2">2.5.1.18</ecNumber>
    </recommendedName>
</protein>
<accession>A0ABR0SSE3</accession>
<dbReference type="SUPFAM" id="SSF47616">
    <property type="entry name" value="GST C-terminal domain-like"/>
    <property type="match status" value="1"/>
</dbReference>
<dbReference type="InterPro" id="IPR004045">
    <property type="entry name" value="Glutathione_S-Trfase_N"/>
</dbReference>
<dbReference type="Proteomes" id="UP001338125">
    <property type="component" value="Unassembled WGS sequence"/>
</dbReference>
<organism evidence="8 9">
    <name type="scientific">Cladobotryum mycophilum</name>
    <dbReference type="NCBI Taxonomy" id="491253"/>
    <lineage>
        <taxon>Eukaryota</taxon>
        <taxon>Fungi</taxon>
        <taxon>Dikarya</taxon>
        <taxon>Ascomycota</taxon>
        <taxon>Pezizomycotina</taxon>
        <taxon>Sordariomycetes</taxon>
        <taxon>Hypocreomycetidae</taxon>
        <taxon>Hypocreales</taxon>
        <taxon>Hypocreaceae</taxon>
        <taxon>Cladobotryum</taxon>
    </lineage>
</organism>
<dbReference type="InterPro" id="IPR036249">
    <property type="entry name" value="Thioredoxin-like_sf"/>
</dbReference>
<evidence type="ECO:0000256" key="1">
    <source>
        <dbReference type="ARBA" id="ARBA00007409"/>
    </source>
</evidence>
<feature type="domain" description="GST C-terminal" evidence="7">
    <location>
        <begin position="103"/>
        <end position="220"/>
    </location>
</feature>
<evidence type="ECO:0000256" key="3">
    <source>
        <dbReference type="ARBA" id="ARBA00022679"/>
    </source>
</evidence>
<dbReference type="PANTHER" id="PTHR43900">
    <property type="entry name" value="GLUTATHIONE S-TRANSFERASE RHO"/>
    <property type="match status" value="1"/>
</dbReference>
<evidence type="ECO:0000256" key="5">
    <source>
        <dbReference type="RuleBase" id="RU003494"/>
    </source>
</evidence>
<dbReference type="PROSITE" id="PS50405">
    <property type="entry name" value="GST_CTER"/>
    <property type="match status" value="1"/>
</dbReference>
<dbReference type="Gene3D" id="1.20.1050.10">
    <property type="match status" value="1"/>
</dbReference>
<comment type="catalytic activity">
    <reaction evidence="4">
        <text>RX + glutathione = an S-substituted glutathione + a halide anion + H(+)</text>
        <dbReference type="Rhea" id="RHEA:16437"/>
        <dbReference type="ChEBI" id="CHEBI:15378"/>
        <dbReference type="ChEBI" id="CHEBI:16042"/>
        <dbReference type="ChEBI" id="CHEBI:17792"/>
        <dbReference type="ChEBI" id="CHEBI:57925"/>
        <dbReference type="ChEBI" id="CHEBI:90779"/>
        <dbReference type="EC" id="2.5.1.18"/>
    </reaction>
</comment>
<evidence type="ECO:0000259" key="7">
    <source>
        <dbReference type="PROSITE" id="PS50405"/>
    </source>
</evidence>
<evidence type="ECO:0000259" key="6">
    <source>
        <dbReference type="PROSITE" id="PS50404"/>
    </source>
</evidence>
<gene>
    <name evidence="8" type="ORF">PT974_03471</name>
</gene>
<dbReference type="EC" id="2.5.1.18" evidence="2"/>
<sequence>MVLQLIGAPTSWNSLRARHVLFENGLHDAQLIYLSLKDGDQKRPDHLTKHPYGKVPVLIDGDVTVFESRAIARYVAIKYRDSAESLVPDLTDFEGVGLFEEAASAELAYFDRIAEPLVTKHVIAKFNRVSVSQDEVSILLTELTPRLDVLDGTLSGRTYMVGEKFSLVDAFYMPLIHLIVNLGLQDLVFARQHLKRWWETVIQREAWGKAVEPFNEVYGF</sequence>
<dbReference type="Pfam" id="PF00043">
    <property type="entry name" value="GST_C"/>
    <property type="match status" value="1"/>
</dbReference>
<dbReference type="SFLD" id="SFLDS00019">
    <property type="entry name" value="Glutathione_Transferase_(cytos"/>
    <property type="match status" value="1"/>
</dbReference>
<proteinExistence type="inferred from homology"/>
<dbReference type="SFLD" id="SFLDG00358">
    <property type="entry name" value="Main_(cytGST)"/>
    <property type="match status" value="1"/>
</dbReference>
<comment type="similarity">
    <text evidence="1 5">Belongs to the GST superfamily.</text>
</comment>
<comment type="caution">
    <text evidence="8">The sequence shown here is derived from an EMBL/GenBank/DDBJ whole genome shotgun (WGS) entry which is preliminary data.</text>
</comment>